<dbReference type="BioCyc" id="IAGG583356:GHAH-1534-MONOMER"/>
<dbReference type="AlphaFoldDB" id="E0SR14"/>
<dbReference type="Proteomes" id="UP000001304">
    <property type="component" value="Chromosome"/>
</dbReference>
<proteinExistence type="predicted"/>
<evidence type="ECO:0000313" key="2">
    <source>
        <dbReference type="Proteomes" id="UP000001304"/>
    </source>
</evidence>
<name>E0SR14_IGNAA</name>
<protein>
    <submittedName>
        <fullName evidence="1">Uncharacterized protein</fullName>
    </submittedName>
</protein>
<organism evidence="1 2">
    <name type="scientific">Ignisphaera aggregans (strain DSM 17230 / JCM 13409 / AQ1.S1)</name>
    <dbReference type="NCBI Taxonomy" id="583356"/>
    <lineage>
        <taxon>Archaea</taxon>
        <taxon>Thermoproteota</taxon>
        <taxon>Thermoprotei</taxon>
        <taxon>Desulfurococcales</taxon>
        <taxon>Desulfurococcaceae</taxon>
        <taxon>Ignisphaera</taxon>
    </lineage>
</organism>
<sequence>MVVIKEDIMAAMLSTAYTIPSLLDLHKKLPLLDLSYVEKFTGMYVDEVHSILKEMNIKPLPMRYLKEDIYTLCSDILIHIGRFSGGLIPSEILLSQERGCKKILMLHSHPVPLPLPTIEDLISSSQLGYSIECVISRTDYGFAEMLCIEPRNSWNDVIKNMESHIMEFYSIFKKYVVLEEKQDMLFVPFPNRYEIKSAIDLINSIVDSKAEIIYAGFNMIDKTYISYTLS</sequence>
<gene>
    <name evidence="1" type="ordered locus">Igag_1542</name>
</gene>
<dbReference type="KEGG" id="iag:Igag_1542"/>
<reference evidence="1 2" key="1">
    <citation type="journal article" date="2010" name="Stand. Genomic Sci.">
        <title>Complete genome sequence of Ignisphaera aggregans type strain (AQ1.S1).</title>
        <authorList>
            <person name="Goker M."/>
            <person name="Held B."/>
            <person name="Lapidus A."/>
            <person name="Nolan M."/>
            <person name="Spring S."/>
            <person name="Yasawong M."/>
            <person name="Lucas S."/>
            <person name="Glavina Del Rio T."/>
            <person name="Tice H."/>
            <person name="Cheng J.F."/>
            <person name="Goodwin L."/>
            <person name="Tapia R."/>
            <person name="Pitluck S."/>
            <person name="Liolios K."/>
            <person name="Ivanova N."/>
            <person name="Mavromatis K."/>
            <person name="Mikhailova N."/>
            <person name="Pati A."/>
            <person name="Chen A."/>
            <person name="Palaniappan K."/>
            <person name="Brambilla E."/>
            <person name="Land M."/>
            <person name="Hauser L."/>
            <person name="Chang Y.J."/>
            <person name="Jeffries C.D."/>
            <person name="Brettin T."/>
            <person name="Detter J.C."/>
            <person name="Han C."/>
            <person name="Rohde M."/>
            <person name="Sikorski J."/>
            <person name="Woyke T."/>
            <person name="Bristow J."/>
            <person name="Eisen J.A."/>
            <person name="Markowitz V."/>
            <person name="Hugenholtz P."/>
            <person name="Kyrpides N.C."/>
            <person name="Klenk H.P."/>
        </authorList>
    </citation>
    <scope>NUCLEOTIDE SEQUENCE [LARGE SCALE GENOMIC DNA]</scope>
    <source>
        <strain evidence="2">DSM 17230 / JCM 13409 / AQ1.S1</strain>
    </source>
</reference>
<accession>E0SR14</accession>
<keyword evidence="2" id="KW-1185">Reference proteome</keyword>
<evidence type="ECO:0000313" key="1">
    <source>
        <dbReference type="EMBL" id="ADM28344.1"/>
    </source>
</evidence>
<dbReference type="EMBL" id="CP002098">
    <property type="protein sequence ID" value="ADM28344.1"/>
    <property type="molecule type" value="Genomic_DNA"/>
</dbReference>
<dbReference type="HOGENOM" id="CLU_1202615_0_0_2"/>